<keyword evidence="1" id="KW-0175">Coiled coil</keyword>
<evidence type="ECO:0000313" key="4">
    <source>
        <dbReference type="Proteomes" id="UP000261011"/>
    </source>
</evidence>
<dbReference type="Pfam" id="PF03976">
    <property type="entry name" value="PPK2"/>
    <property type="match status" value="2"/>
</dbReference>
<dbReference type="Proteomes" id="UP000261011">
    <property type="component" value="Unassembled WGS sequence"/>
</dbReference>
<dbReference type="RefSeq" id="WP_117520292.1">
    <property type="nucleotide sequence ID" value="NZ_QVEU01000001.1"/>
</dbReference>
<dbReference type="OrthoDB" id="9775224at2"/>
<dbReference type="SUPFAM" id="SSF52540">
    <property type="entry name" value="P-loop containing nucleoside triphosphate hydrolases"/>
    <property type="match status" value="2"/>
</dbReference>
<reference evidence="3 4" key="1">
    <citation type="submission" date="2018-08" db="EMBL/GenBank/DDBJ databases">
        <title>A genome reference for cultivated species of the human gut microbiota.</title>
        <authorList>
            <person name="Zou Y."/>
            <person name="Xue W."/>
            <person name="Luo G."/>
        </authorList>
    </citation>
    <scope>NUCLEOTIDE SEQUENCE [LARGE SCALE GENOMIC DNA]</scope>
    <source>
        <strain evidence="3 4">OF01-3</strain>
    </source>
</reference>
<name>A0A3E2TL49_9FIRM</name>
<dbReference type="InterPro" id="IPR022488">
    <property type="entry name" value="PPK2-related"/>
</dbReference>
<gene>
    <name evidence="3" type="ORF">DXA39_01200</name>
</gene>
<evidence type="ECO:0000313" key="3">
    <source>
        <dbReference type="EMBL" id="RGB78098.1"/>
    </source>
</evidence>
<feature type="domain" description="Polyphosphate kinase-2-related" evidence="2">
    <location>
        <begin position="18"/>
        <end position="223"/>
    </location>
</feature>
<dbReference type="EMBL" id="QVEU01000001">
    <property type="protein sequence ID" value="RGB78098.1"/>
    <property type="molecule type" value="Genomic_DNA"/>
</dbReference>
<feature type="coiled-coil region" evidence="1">
    <location>
        <begin position="251"/>
        <end position="282"/>
    </location>
</feature>
<sequence>MNLNKGIKVEYNDLGRSDLEARVARLARICQNLEIPVLVMVDGFESAGKGYVINYLSQDLIPKYFDVDVFEKNEEYDNRFPFEKRFFENVPKKGHIKIFDRSLYYKLFDDLSLKEKELDKKIKSMEKMEKMLYDDQTIIIKFFLNVSKDEQKKRIEKLKDSNEKSFYLKRNDEEQNKNYKDYQKHFENIIEKTDFSFSPWTVIDSNDLKKASKEALYQMLEALTIGLERVSTQRLDNENTERSYQSNNKIIENLDLTKTITEEEYKEKKDKLEKEVRDMMFEYYKRGISTVLVFEGVDAAGKDGAIERLVKKVDPRLYTVHAISAPTKNELDHHYLWRFYNKLPEDGYVGIFSRSWYGRVMVERVEGFATTYEWNRAYDEMLDMEKQIHDHGSLILKFFVVIDKDEEYKRFMARENNPDKNYKITDEDWRNRAKWDSYIEAMDEMLDRTNVDYAPWIIVEGNQKYYARIKVMEEYLKRAKKHLKEFDKNNN</sequence>
<proteinExistence type="predicted"/>
<dbReference type="AlphaFoldDB" id="A0A3E2TL49"/>
<protein>
    <recommendedName>
        <fullName evidence="2">Polyphosphate kinase-2-related domain-containing protein</fullName>
    </recommendedName>
</protein>
<dbReference type="InterPro" id="IPR027417">
    <property type="entry name" value="P-loop_NTPase"/>
</dbReference>
<dbReference type="PANTHER" id="PTHR34383:SF3">
    <property type="entry name" value="POLYPHOSPHATE:AMP PHOSPHOTRANSFERASE"/>
    <property type="match status" value="1"/>
</dbReference>
<organism evidence="3 4">
    <name type="scientific">Anaerococcus nagyae</name>
    <dbReference type="NCBI Taxonomy" id="1755241"/>
    <lineage>
        <taxon>Bacteria</taxon>
        <taxon>Bacillati</taxon>
        <taxon>Bacillota</taxon>
        <taxon>Tissierellia</taxon>
        <taxon>Tissierellales</taxon>
        <taxon>Peptoniphilaceae</taxon>
        <taxon>Anaerococcus</taxon>
    </lineage>
</organism>
<dbReference type="Gene3D" id="3.40.50.300">
    <property type="entry name" value="P-loop containing nucleotide triphosphate hydrolases"/>
    <property type="match status" value="2"/>
</dbReference>
<comment type="caution">
    <text evidence="3">The sequence shown here is derived from an EMBL/GenBank/DDBJ whole genome shotgun (WGS) entry which is preliminary data.</text>
</comment>
<keyword evidence="4" id="KW-1185">Reference proteome</keyword>
<dbReference type="PANTHER" id="PTHR34383">
    <property type="entry name" value="POLYPHOSPHATE:AMP PHOSPHOTRANSFERASE-RELATED"/>
    <property type="match status" value="1"/>
</dbReference>
<evidence type="ECO:0000259" key="2">
    <source>
        <dbReference type="Pfam" id="PF03976"/>
    </source>
</evidence>
<accession>A0A3E2TL49</accession>
<feature type="domain" description="Polyphosphate kinase-2-related" evidence="2">
    <location>
        <begin position="261"/>
        <end position="485"/>
    </location>
</feature>
<evidence type="ECO:0000256" key="1">
    <source>
        <dbReference type="SAM" id="Coils"/>
    </source>
</evidence>